<dbReference type="SUPFAM" id="SSF48452">
    <property type="entry name" value="TPR-like"/>
    <property type="match status" value="1"/>
</dbReference>
<feature type="domain" description="RNA polymerase sigma factor 70 region 4 type 2" evidence="6">
    <location>
        <begin position="138"/>
        <end position="187"/>
    </location>
</feature>
<dbReference type="PANTHER" id="PTHR43133">
    <property type="entry name" value="RNA POLYMERASE ECF-TYPE SIGMA FACTO"/>
    <property type="match status" value="1"/>
</dbReference>
<accession>A0ABN2ZFP1</accession>
<proteinExistence type="inferred from homology"/>
<evidence type="ECO:0000256" key="5">
    <source>
        <dbReference type="ARBA" id="ARBA00023163"/>
    </source>
</evidence>
<keyword evidence="2" id="KW-0805">Transcription regulation</keyword>
<sequence>MDWEPLLAAVIGAVAGGVDRRLQDRAQREVPPSVEGPEILSEFSEACESLVRYVQSGRVSRAEAEDAVAHALLRACEKANREDPGAQIRNPRAWLRVVASNRVRDPRHRRPETPVDRLPDVAAPGLGHGELVVEALDVAAVLQQLPPHLRQVLIGRMYHVSYDEIAESLDIEPRLARNRMRLARHRLRGPLAARVRRPDTASVVEQVASLAGHLSAHGGDLRTMGHEERREIGARTTELRKLLLGCRAGRFDTEESKIVVGKVAVLAETLVADRDERAARDLARAAAPHLRFLRSPSTETFRIRRALAEAWSELGEHQRAEKLLRALSLDEQNHFGAADPRTELLLHWALMSQGQFVEAEAGFAALTSRLGALPDRKQLLLHALCRQAWLLGRLGRTEESVRTYTRVISSRTLALDTYHPDTLDAGHSRGKGLVLDGQGERAFVLLDPLLDVRARVQGDRHPDSLETAKYRHIARVQTEPRDDRAVSEAFGGLEEILDVQTRRHGGRHPASRDTDRWLTWLQDVRGANRSRDPLPPIPSL</sequence>
<evidence type="ECO:0000256" key="4">
    <source>
        <dbReference type="ARBA" id="ARBA00023125"/>
    </source>
</evidence>
<dbReference type="Pfam" id="PF08281">
    <property type="entry name" value="Sigma70_r4_2"/>
    <property type="match status" value="1"/>
</dbReference>
<dbReference type="Gene3D" id="1.10.10.10">
    <property type="entry name" value="Winged helix-like DNA-binding domain superfamily/Winged helix DNA-binding domain"/>
    <property type="match status" value="1"/>
</dbReference>
<evidence type="ECO:0000256" key="3">
    <source>
        <dbReference type="ARBA" id="ARBA00023082"/>
    </source>
</evidence>
<dbReference type="InterPro" id="IPR011990">
    <property type="entry name" value="TPR-like_helical_dom_sf"/>
</dbReference>
<keyword evidence="4" id="KW-0238">DNA-binding</keyword>
<dbReference type="Proteomes" id="UP001501020">
    <property type="component" value="Unassembled WGS sequence"/>
</dbReference>
<dbReference type="EMBL" id="BAAAMR010000032">
    <property type="protein sequence ID" value="GAA2141523.1"/>
    <property type="molecule type" value="Genomic_DNA"/>
</dbReference>
<evidence type="ECO:0000313" key="8">
    <source>
        <dbReference type="Proteomes" id="UP001501020"/>
    </source>
</evidence>
<dbReference type="Gene3D" id="1.10.1740.10">
    <property type="match status" value="1"/>
</dbReference>
<evidence type="ECO:0000259" key="6">
    <source>
        <dbReference type="Pfam" id="PF08281"/>
    </source>
</evidence>
<dbReference type="InterPro" id="IPR013325">
    <property type="entry name" value="RNA_pol_sigma_r2"/>
</dbReference>
<comment type="caution">
    <text evidence="7">The sequence shown here is derived from an EMBL/GenBank/DDBJ whole genome shotgun (WGS) entry which is preliminary data.</text>
</comment>
<dbReference type="SUPFAM" id="SSF88659">
    <property type="entry name" value="Sigma3 and sigma4 domains of RNA polymerase sigma factors"/>
    <property type="match status" value="1"/>
</dbReference>
<dbReference type="InterPro" id="IPR039425">
    <property type="entry name" value="RNA_pol_sigma-70-like"/>
</dbReference>
<protein>
    <recommendedName>
        <fullName evidence="6">RNA polymerase sigma factor 70 region 4 type 2 domain-containing protein</fullName>
    </recommendedName>
</protein>
<keyword evidence="3" id="KW-0731">Sigma factor</keyword>
<organism evidence="7 8">
    <name type="scientific">Actinomadura napierensis</name>
    <dbReference type="NCBI Taxonomy" id="267854"/>
    <lineage>
        <taxon>Bacteria</taxon>
        <taxon>Bacillati</taxon>
        <taxon>Actinomycetota</taxon>
        <taxon>Actinomycetes</taxon>
        <taxon>Streptosporangiales</taxon>
        <taxon>Thermomonosporaceae</taxon>
        <taxon>Actinomadura</taxon>
    </lineage>
</organism>
<evidence type="ECO:0000313" key="7">
    <source>
        <dbReference type="EMBL" id="GAA2141523.1"/>
    </source>
</evidence>
<comment type="similarity">
    <text evidence="1">Belongs to the sigma-70 factor family. ECF subfamily.</text>
</comment>
<dbReference type="InterPro" id="IPR036388">
    <property type="entry name" value="WH-like_DNA-bd_sf"/>
</dbReference>
<name>A0ABN2ZFP1_9ACTN</name>
<dbReference type="InterPro" id="IPR013324">
    <property type="entry name" value="RNA_pol_sigma_r3/r4-like"/>
</dbReference>
<gene>
    <name evidence="7" type="ORF">GCM10009727_39170</name>
</gene>
<dbReference type="InterPro" id="IPR013249">
    <property type="entry name" value="RNA_pol_sigma70_r4_t2"/>
</dbReference>
<keyword evidence="5" id="KW-0804">Transcription</keyword>
<dbReference type="PANTHER" id="PTHR43133:SF8">
    <property type="entry name" value="RNA POLYMERASE SIGMA FACTOR HI_1459-RELATED"/>
    <property type="match status" value="1"/>
</dbReference>
<dbReference type="Gene3D" id="1.25.40.10">
    <property type="entry name" value="Tetratricopeptide repeat domain"/>
    <property type="match status" value="1"/>
</dbReference>
<dbReference type="SUPFAM" id="SSF88946">
    <property type="entry name" value="Sigma2 domain of RNA polymerase sigma factors"/>
    <property type="match status" value="1"/>
</dbReference>
<dbReference type="RefSeq" id="WP_344268729.1">
    <property type="nucleotide sequence ID" value="NZ_BAAAMR010000032.1"/>
</dbReference>
<evidence type="ECO:0000256" key="1">
    <source>
        <dbReference type="ARBA" id="ARBA00010641"/>
    </source>
</evidence>
<keyword evidence="8" id="KW-1185">Reference proteome</keyword>
<evidence type="ECO:0000256" key="2">
    <source>
        <dbReference type="ARBA" id="ARBA00023015"/>
    </source>
</evidence>
<reference evidence="7 8" key="1">
    <citation type="journal article" date="2019" name="Int. J. Syst. Evol. Microbiol.">
        <title>The Global Catalogue of Microorganisms (GCM) 10K type strain sequencing project: providing services to taxonomists for standard genome sequencing and annotation.</title>
        <authorList>
            <consortium name="The Broad Institute Genomics Platform"/>
            <consortium name="The Broad Institute Genome Sequencing Center for Infectious Disease"/>
            <person name="Wu L."/>
            <person name="Ma J."/>
        </authorList>
    </citation>
    <scope>NUCLEOTIDE SEQUENCE [LARGE SCALE GENOMIC DNA]</scope>
    <source>
        <strain evidence="7 8">JCM 13850</strain>
    </source>
</reference>